<keyword evidence="7" id="KW-0472">Membrane</keyword>
<evidence type="ECO:0000256" key="6">
    <source>
        <dbReference type="ARBA" id="ARBA00022989"/>
    </source>
</evidence>
<keyword evidence="4" id="KW-0732">Signal</keyword>
<evidence type="ECO:0000256" key="9">
    <source>
        <dbReference type="ARBA" id="ARBA00023180"/>
    </source>
</evidence>
<reference evidence="10 11" key="1">
    <citation type="submission" date="2024-10" db="EMBL/GenBank/DDBJ databases">
        <title>Updated reference genomes for cyclostephanoid diatoms.</title>
        <authorList>
            <person name="Roberts W.R."/>
            <person name="Alverson A.J."/>
        </authorList>
    </citation>
    <scope>NUCLEOTIDE SEQUENCE [LARGE SCALE GENOMIC DNA]</scope>
    <source>
        <strain evidence="10 11">AJA010-31</strain>
    </source>
</reference>
<comment type="caution">
    <text evidence="10">The sequence shown here is derived from an EMBL/GenBank/DDBJ whole genome shotgun (WGS) entry which is preliminary data.</text>
</comment>
<evidence type="ECO:0000256" key="8">
    <source>
        <dbReference type="ARBA" id="ARBA00023170"/>
    </source>
</evidence>
<dbReference type="Pfam" id="PF00560">
    <property type="entry name" value="LRR_1"/>
    <property type="match status" value="1"/>
</dbReference>
<keyword evidence="2" id="KW-0433">Leucine-rich repeat</keyword>
<keyword evidence="6" id="KW-1133">Transmembrane helix</keyword>
<evidence type="ECO:0000256" key="4">
    <source>
        <dbReference type="ARBA" id="ARBA00022729"/>
    </source>
</evidence>
<dbReference type="Proteomes" id="UP001530400">
    <property type="component" value="Unassembled WGS sequence"/>
</dbReference>
<evidence type="ECO:0000256" key="3">
    <source>
        <dbReference type="ARBA" id="ARBA00022692"/>
    </source>
</evidence>
<evidence type="ECO:0000256" key="7">
    <source>
        <dbReference type="ARBA" id="ARBA00023136"/>
    </source>
</evidence>
<accession>A0ABD3P9P5</accession>
<evidence type="ECO:0000256" key="2">
    <source>
        <dbReference type="ARBA" id="ARBA00022614"/>
    </source>
</evidence>
<dbReference type="FunFam" id="3.80.10.10:FF:000383">
    <property type="entry name" value="Leucine-rich repeat receptor protein kinase EMS1"/>
    <property type="match status" value="1"/>
</dbReference>
<gene>
    <name evidence="10" type="ORF">ACHAWO_009752</name>
</gene>
<name>A0ABD3P9P5_9STRA</name>
<dbReference type="InterPro" id="IPR001611">
    <property type="entry name" value="Leu-rich_rpt"/>
</dbReference>
<keyword evidence="8" id="KW-0675">Receptor</keyword>
<dbReference type="EMBL" id="JALLPJ020000740">
    <property type="protein sequence ID" value="KAL3784071.1"/>
    <property type="molecule type" value="Genomic_DNA"/>
</dbReference>
<dbReference type="SUPFAM" id="SSF52058">
    <property type="entry name" value="L domain-like"/>
    <property type="match status" value="1"/>
</dbReference>
<comment type="subcellular location">
    <subcellularLocation>
        <location evidence="1">Membrane</location>
        <topology evidence="1">Single-pass membrane protein</topology>
    </subcellularLocation>
</comment>
<dbReference type="Gene3D" id="3.80.10.10">
    <property type="entry name" value="Ribonuclease Inhibitor"/>
    <property type="match status" value="1"/>
</dbReference>
<keyword evidence="9" id="KW-0325">Glycoprotein</keyword>
<evidence type="ECO:0000313" key="11">
    <source>
        <dbReference type="Proteomes" id="UP001530400"/>
    </source>
</evidence>
<dbReference type="GO" id="GO:0016020">
    <property type="term" value="C:membrane"/>
    <property type="evidence" value="ECO:0007669"/>
    <property type="project" value="UniProtKB-SubCell"/>
</dbReference>
<dbReference type="PANTHER" id="PTHR27000:SF679">
    <property type="entry name" value="OS01G0170300 PROTEIN"/>
    <property type="match status" value="1"/>
</dbReference>
<evidence type="ECO:0000256" key="5">
    <source>
        <dbReference type="ARBA" id="ARBA00022737"/>
    </source>
</evidence>
<evidence type="ECO:0000256" key="1">
    <source>
        <dbReference type="ARBA" id="ARBA00004167"/>
    </source>
</evidence>
<keyword evidence="11" id="KW-1185">Reference proteome</keyword>
<dbReference type="InterPro" id="IPR032675">
    <property type="entry name" value="LRR_dom_sf"/>
</dbReference>
<dbReference type="PANTHER" id="PTHR27000">
    <property type="entry name" value="LEUCINE-RICH REPEAT RECEPTOR-LIKE PROTEIN KINASE FAMILY PROTEIN-RELATED"/>
    <property type="match status" value="1"/>
</dbReference>
<keyword evidence="3" id="KW-0812">Transmembrane</keyword>
<proteinExistence type="predicted"/>
<keyword evidence="5" id="KW-0677">Repeat</keyword>
<dbReference type="AlphaFoldDB" id="A0ABD3P9P5"/>
<evidence type="ECO:0008006" key="12">
    <source>
        <dbReference type="Google" id="ProtNLM"/>
    </source>
</evidence>
<evidence type="ECO:0000313" key="10">
    <source>
        <dbReference type="EMBL" id="KAL3784071.1"/>
    </source>
</evidence>
<organism evidence="10 11">
    <name type="scientific">Cyclotella atomus</name>
    <dbReference type="NCBI Taxonomy" id="382360"/>
    <lineage>
        <taxon>Eukaryota</taxon>
        <taxon>Sar</taxon>
        <taxon>Stramenopiles</taxon>
        <taxon>Ochrophyta</taxon>
        <taxon>Bacillariophyta</taxon>
        <taxon>Coscinodiscophyceae</taxon>
        <taxon>Thalassiosirophycidae</taxon>
        <taxon>Stephanodiscales</taxon>
        <taxon>Stephanodiscaceae</taxon>
        <taxon>Cyclotella</taxon>
    </lineage>
</organism>
<sequence length="189" mass="20313">MNGSISDKIGNLTKLKSFLVGSNKLTGTIPTTIGNCQALELLTLSENKSSGPIPKELGNVQTISEIVLGWNELTGPLPSEIFSPSLAALWVLHVQYNELTGQIPNNWVQLPNLAHLALHDNKLSGTLSAVAEGEFPHLQTLGIQHNDITGKVDDNLCKWPCWWISADCKPPAGGGPPQVNCSCCSECFE</sequence>
<protein>
    <recommendedName>
        <fullName evidence="12">L domain-like protein</fullName>
    </recommendedName>
</protein>